<dbReference type="PANTHER" id="PTHR23028:SF53">
    <property type="entry name" value="ACYL_TRANSF_3 DOMAIN-CONTAINING PROTEIN"/>
    <property type="match status" value="1"/>
</dbReference>
<feature type="transmembrane region" description="Helical" evidence="2">
    <location>
        <begin position="431"/>
        <end position="453"/>
    </location>
</feature>
<feature type="compositionally biased region" description="Polar residues" evidence="1">
    <location>
        <begin position="21"/>
        <end position="31"/>
    </location>
</feature>
<feature type="transmembrane region" description="Helical" evidence="2">
    <location>
        <begin position="41"/>
        <end position="58"/>
    </location>
</feature>
<keyword evidence="2" id="KW-1133">Transmembrane helix</keyword>
<reference evidence="6" key="1">
    <citation type="submission" date="2009-10" db="EMBL/GenBank/DDBJ databases">
        <title>The complete chromosome of Gordonia bronchialis DSM 43247.</title>
        <authorList>
            <consortium name="US DOE Joint Genome Institute (JGI-PGF)"/>
            <person name="Lucas S."/>
            <person name="Copeland A."/>
            <person name="Lapidus A."/>
            <person name="Glavina del Rio T."/>
            <person name="Dalin E."/>
            <person name="Tice H."/>
            <person name="Bruce D."/>
            <person name="Goodwin L."/>
            <person name="Pitluck S."/>
            <person name="Kyrpides N."/>
            <person name="Mavromatis K."/>
            <person name="Ivanova N."/>
            <person name="Ovchinnikova G."/>
            <person name="Saunders E."/>
            <person name="Brettin T."/>
            <person name="Detter J.C."/>
            <person name="Han C."/>
            <person name="Larimer F."/>
            <person name="Land M."/>
            <person name="Hauser L."/>
            <person name="Markowitz V."/>
            <person name="Cheng J.-F."/>
            <person name="Hugenholtz P."/>
            <person name="Woyke T."/>
            <person name="Wu D."/>
            <person name="Jando M."/>
            <person name="Schneider S."/>
            <person name="Goeker M."/>
            <person name="Klenk H.-P."/>
            <person name="Eisen J.A."/>
        </authorList>
    </citation>
    <scope>NUCLEOTIDE SEQUENCE [LARGE SCALE GENOMIC DNA]</scope>
    <source>
        <strain evidence="6">ATCC 25592 / DSM 43247 / BCRC 13721 / JCM 3198 / KCTC 3076 / NBRC 16047 / NCTC 10667</strain>
    </source>
</reference>
<evidence type="ECO:0000256" key="2">
    <source>
        <dbReference type="SAM" id="Phobius"/>
    </source>
</evidence>
<feature type="domain" description="Acyltransferase 3" evidence="3">
    <location>
        <begin position="38"/>
        <end position="401"/>
    </location>
</feature>
<feature type="compositionally biased region" description="Basic and acidic residues" evidence="1">
    <location>
        <begin position="1"/>
        <end position="12"/>
    </location>
</feature>
<feature type="transmembrane region" description="Helical" evidence="2">
    <location>
        <begin position="64"/>
        <end position="84"/>
    </location>
</feature>
<feature type="region of interest" description="Disordered" evidence="1">
    <location>
        <begin position="1"/>
        <end position="32"/>
    </location>
</feature>
<feature type="transmembrane region" description="Helical" evidence="2">
    <location>
        <begin position="276"/>
        <end position="293"/>
    </location>
</feature>
<keyword evidence="6" id="KW-1185">Reference proteome</keyword>
<protein>
    <submittedName>
        <fullName evidence="5">Acyltransferase 3</fullName>
    </submittedName>
</protein>
<feature type="transmembrane region" description="Helical" evidence="2">
    <location>
        <begin position="182"/>
        <end position="200"/>
    </location>
</feature>
<organism evidence="5 6">
    <name type="scientific">Gordonia bronchialis (strain ATCC 25592 / DSM 43247 / BCRC 13721 / JCM 3198 / KCTC 3076 / NBRC 16047 / NCTC 10667)</name>
    <name type="common">Rhodococcus bronchialis</name>
    <dbReference type="NCBI Taxonomy" id="526226"/>
    <lineage>
        <taxon>Bacteria</taxon>
        <taxon>Bacillati</taxon>
        <taxon>Actinomycetota</taxon>
        <taxon>Actinomycetes</taxon>
        <taxon>Mycobacteriales</taxon>
        <taxon>Gordoniaceae</taxon>
        <taxon>Gordonia</taxon>
    </lineage>
</organism>
<keyword evidence="5" id="KW-0012">Acyltransferase</keyword>
<accession>D0LA20</accession>
<dbReference type="InterPro" id="IPR043968">
    <property type="entry name" value="SGNH"/>
</dbReference>
<dbReference type="STRING" id="526226.Gbro_2977"/>
<feature type="domain" description="SGNH" evidence="4">
    <location>
        <begin position="521"/>
        <end position="736"/>
    </location>
</feature>
<dbReference type="EMBL" id="CP001802">
    <property type="protein sequence ID" value="ACY22185.1"/>
    <property type="molecule type" value="Genomic_DNA"/>
</dbReference>
<dbReference type="Proteomes" id="UP000001219">
    <property type="component" value="Chromosome"/>
</dbReference>
<evidence type="ECO:0000259" key="3">
    <source>
        <dbReference type="Pfam" id="PF01757"/>
    </source>
</evidence>
<dbReference type="PANTHER" id="PTHR23028">
    <property type="entry name" value="ACETYLTRANSFERASE"/>
    <property type="match status" value="1"/>
</dbReference>
<feature type="transmembrane region" description="Helical" evidence="2">
    <location>
        <begin position="354"/>
        <end position="379"/>
    </location>
</feature>
<dbReference type="GO" id="GO:0009103">
    <property type="term" value="P:lipopolysaccharide biosynthetic process"/>
    <property type="evidence" value="ECO:0007669"/>
    <property type="project" value="TreeGrafter"/>
</dbReference>
<dbReference type="Pfam" id="PF19040">
    <property type="entry name" value="SGNH"/>
    <property type="match status" value="1"/>
</dbReference>
<sequence length="751" mass="83031">MPSTSPRDREPDPLAAPTRVAPQTTTASSASPPVYRTDLDGLRGIAITLVACFHVWFGKVSGGVDVFLTLSGYFFVGSLLRHAIHSQSARITFRDAMNPWPRLSRLLRRLLPALLTVLIAVAVGTVLILPQVRWSNIGRELFASATYWQNWYLAWNSQDYTAASSANSPLQHLWSMSMQGQFFLITLLTALAVTVVIKLLARVVSVVADPRVIRVLVGLSVLLVALASFWWAHRGLVLHQPYNYYDTWSRLWEPLAGGLLAVWLPRWRLPNWLRNLATAVALGLIVTCGWWIVGVEQYPGPWALVPVGATLLIIWAGATDLQRARRASDTESPTAAPSAPDPMPMLNRALASRWPVWLGTIAYSLYLWHWPLLIFYLTWREKEHASVIEGVGILAVSIGLAATTKRFVEDPLRGGDRAKLNHGDRSGHRRWINYTSVVTSILLIGTIAVGVGIKAWDRHVATISVDTLNLDPRDYPGARALLDGTPVPKLDPVPQPLAVIKDFPETSTDGFTSDFKDGSIHVGVYGDRAATRTIALAGGSHAEMWISALDMIGKRNHFKVTTYIKMGCPLSTNPVPRQQGEPYPQCYDWGQRVIAAIIKAKPDAVFTNSTRPRDYENGDWTPPDYTPIFDRFIAGGVPVLGIRDTPWPIRSGVDTPICLNDGGTAESCRTKRVVSMAPTDPAEQLRATRPDFHPLDLTNGICTADFCPAIVGNIIVYKDPHHLSATYVRSLADELERQMKLAMPWIGQQKP</sequence>
<reference evidence="5 6" key="2">
    <citation type="journal article" date="2010" name="Stand. Genomic Sci.">
        <title>Complete genome sequence of Gordonia bronchialis type strain (3410).</title>
        <authorList>
            <person name="Ivanova N."/>
            <person name="Sikorski J."/>
            <person name="Jando M."/>
            <person name="Lapidus A."/>
            <person name="Nolan M."/>
            <person name="Lucas S."/>
            <person name="Del Rio T.G."/>
            <person name="Tice H."/>
            <person name="Copeland A."/>
            <person name="Cheng J.F."/>
            <person name="Chen F."/>
            <person name="Bruce D."/>
            <person name="Goodwin L."/>
            <person name="Pitluck S."/>
            <person name="Mavromatis K."/>
            <person name="Ovchinnikova G."/>
            <person name="Pati A."/>
            <person name="Chen A."/>
            <person name="Palaniappan K."/>
            <person name="Land M."/>
            <person name="Hauser L."/>
            <person name="Chang Y.J."/>
            <person name="Jeffries C.D."/>
            <person name="Chain P."/>
            <person name="Saunders E."/>
            <person name="Han C."/>
            <person name="Detter J.C."/>
            <person name="Brettin T."/>
            <person name="Rohde M."/>
            <person name="Goker M."/>
            <person name="Bristow J."/>
            <person name="Eisen J.A."/>
            <person name="Markowitz V."/>
            <person name="Hugenholtz P."/>
            <person name="Klenk H.P."/>
            <person name="Kyrpides N.C."/>
        </authorList>
    </citation>
    <scope>NUCLEOTIDE SEQUENCE [LARGE SCALE GENOMIC DNA]</scope>
    <source>
        <strain evidence="6">ATCC 25592 / DSM 43247 / BCRC 13721 / JCM 3198 / KCTC 3076 / NBRC 16047 / NCTC 10667</strain>
    </source>
</reference>
<feature type="transmembrane region" description="Helical" evidence="2">
    <location>
        <begin position="251"/>
        <end position="269"/>
    </location>
</feature>
<gene>
    <name evidence="5" type="ordered locus">Gbro_2977</name>
</gene>
<name>D0LA20_GORB4</name>
<evidence type="ECO:0000313" key="6">
    <source>
        <dbReference type="Proteomes" id="UP000001219"/>
    </source>
</evidence>
<feature type="transmembrane region" description="Helical" evidence="2">
    <location>
        <begin position="110"/>
        <end position="129"/>
    </location>
</feature>
<dbReference type="GO" id="GO:0016747">
    <property type="term" value="F:acyltransferase activity, transferring groups other than amino-acyl groups"/>
    <property type="evidence" value="ECO:0007669"/>
    <property type="project" value="InterPro"/>
</dbReference>
<feature type="transmembrane region" description="Helical" evidence="2">
    <location>
        <begin position="212"/>
        <end position="231"/>
    </location>
</feature>
<dbReference type="InterPro" id="IPR050879">
    <property type="entry name" value="Acyltransferase_3"/>
</dbReference>
<dbReference type="KEGG" id="gbr:Gbro_2977"/>
<evidence type="ECO:0000259" key="4">
    <source>
        <dbReference type="Pfam" id="PF19040"/>
    </source>
</evidence>
<keyword evidence="2" id="KW-0812">Transmembrane</keyword>
<dbReference type="HOGENOM" id="CLU_005679_10_1_11"/>
<feature type="transmembrane region" description="Helical" evidence="2">
    <location>
        <begin position="299"/>
        <end position="318"/>
    </location>
</feature>
<dbReference type="GO" id="GO:0016020">
    <property type="term" value="C:membrane"/>
    <property type="evidence" value="ECO:0007669"/>
    <property type="project" value="TreeGrafter"/>
</dbReference>
<evidence type="ECO:0000313" key="5">
    <source>
        <dbReference type="EMBL" id="ACY22185.1"/>
    </source>
</evidence>
<keyword evidence="5" id="KW-0808">Transferase</keyword>
<dbReference type="InterPro" id="IPR002656">
    <property type="entry name" value="Acyl_transf_3_dom"/>
</dbReference>
<dbReference type="AlphaFoldDB" id="D0LA20"/>
<evidence type="ECO:0000256" key="1">
    <source>
        <dbReference type="SAM" id="MobiDB-lite"/>
    </source>
</evidence>
<proteinExistence type="predicted"/>
<feature type="transmembrane region" description="Helical" evidence="2">
    <location>
        <begin position="385"/>
        <end position="403"/>
    </location>
</feature>
<dbReference type="eggNOG" id="COG1835">
    <property type="taxonomic scope" value="Bacteria"/>
</dbReference>
<keyword evidence="2" id="KW-0472">Membrane</keyword>
<dbReference type="Pfam" id="PF01757">
    <property type="entry name" value="Acyl_transf_3"/>
    <property type="match status" value="1"/>
</dbReference>